<dbReference type="Pfam" id="PF12833">
    <property type="entry name" value="HTH_18"/>
    <property type="match status" value="1"/>
</dbReference>
<proteinExistence type="predicted"/>
<dbReference type="InterPro" id="IPR009057">
    <property type="entry name" value="Homeodomain-like_sf"/>
</dbReference>
<evidence type="ECO:0000256" key="1">
    <source>
        <dbReference type="ARBA" id="ARBA00023015"/>
    </source>
</evidence>
<evidence type="ECO:0000313" key="7">
    <source>
        <dbReference type="Proteomes" id="UP000316882"/>
    </source>
</evidence>
<evidence type="ECO:0000259" key="4">
    <source>
        <dbReference type="PROSITE" id="PS01124"/>
    </source>
</evidence>
<accession>A0A4Y3PBW3</accession>
<dbReference type="Pfam" id="PF01497">
    <property type="entry name" value="Peripla_BP_2"/>
    <property type="match status" value="1"/>
</dbReference>
<reference evidence="6 7" key="1">
    <citation type="submission" date="2019-06" db="EMBL/GenBank/DDBJ databases">
        <title>Whole genome shotgun sequence of Brevibacillus parabrevis NBRC 12334.</title>
        <authorList>
            <person name="Hosoyama A."/>
            <person name="Uohara A."/>
            <person name="Ohji S."/>
            <person name="Ichikawa N."/>
        </authorList>
    </citation>
    <scope>NUCLEOTIDE SEQUENCE [LARGE SCALE GENOMIC DNA]</scope>
    <source>
        <strain evidence="6 7">NBRC 12334</strain>
    </source>
</reference>
<feature type="domain" description="HTH araC/xylS-type" evidence="4">
    <location>
        <begin position="163"/>
        <end position="261"/>
    </location>
</feature>
<dbReference type="PANTHER" id="PTHR43280:SF2">
    <property type="entry name" value="HTH-TYPE TRANSCRIPTIONAL REGULATOR EXSA"/>
    <property type="match status" value="1"/>
</dbReference>
<evidence type="ECO:0000313" key="6">
    <source>
        <dbReference type="EMBL" id="GEB32030.1"/>
    </source>
</evidence>
<dbReference type="PROSITE" id="PS50983">
    <property type="entry name" value="FE_B12_PBP"/>
    <property type="match status" value="1"/>
</dbReference>
<comment type="caution">
    <text evidence="6">The sequence shown here is derived from an EMBL/GenBank/DDBJ whole genome shotgun (WGS) entry which is preliminary data.</text>
</comment>
<keyword evidence="7" id="KW-1185">Reference proteome</keyword>
<keyword evidence="1" id="KW-0805">Transcription regulation</keyword>
<dbReference type="PROSITE" id="PS00041">
    <property type="entry name" value="HTH_ARAC_FAMILY_1"/>
    <property type="match status" value="1"/>
</dbReference>
<protein>
    <recommendedName>
        <fullName evidence="8">AraC family transcriptional regulator</fullName>
    </recommendedName>
</protein>
<dbReference type="EMBL" id="BJMH01000006">
    <property type="protein sequence ID" value="GEB32030.1"/>
    <property type="molecule type" value="Genomic_DNA"/>
</dbReference>
<gene>
    <name evidence="6" type="ORF">BPA01_16100</name>
</gene>
<keyword evidence="2" id="KW-0238">DNA-binding</keyword>
<evidence type="ECO:0008006" key="8">
    <source>
        <dbReference type="Google" id="ProtNLM"/>
    </source>
</evidence>
<name>A0A4Y3PBW3_BREPA</name>
<dbReference type="InterPro" id="IPR020449">
    <property type="entry name" value="Tscrpt_reg_AraC-type_HTH"/>
</dbReference>
<dbReference type="InterPro" id="IPR018060">
    <property type="entry name" value="HTH_AraC"/>
</dbReference>
<dbReference type="PROSITE" id="PS01124">
    <property type="entry name" value="HTH_ARAC_FAMILY_2"/>
    <property type="match status" value="1"/>
</dbReference>
<keyword evidence="3" id="KW-0804">Transcription</keyword>
<dbReference type="SUPFAM" id="SSF51215">
    <property type="entry name" value="Regulatory protein AraC"/>
    <property type="match status" value="1"/>
</dbReference>
<dbReference type="GO" id="GO:0043565">
    <property type="term" value="F:sequence-specific DNA binding"/>
    <property type="evidence" value="ECO:0007669"/>
    <property type="project" value="InterPro"/>
</dbReference>
<organism evidence="6 7">
    <name type="scientific">Brevibacillus parabrevis</name>
    <dbReference type="NCBI Taxonomy" id="54914"/>
    <lineage>
        <taxon>Bacteria</taxon>
        <taxon>Bacillati</taxon>
        <taxon>Bacillota</taxon>
        <taxon>Bacilli</taxon>
        <taxon>Bacillales</taxon>
        <taxon>Paenibacillaceae</taxon>
        <taxon>Brevibacillus</taxon>
    </lineage>
</organism>
<dbReference type="InterPro" id="IPR018062">
    <property type="entry name" value="HTH_AraC-typ_CS"/>
</dbReference>
<evidence type="ECO:0000259" key="5">
    <source>
        <dbReference type="PROSITE" id="PS50983"/>
    </source>
</evidence>
<sequence>MKLRHCEEIRIKQDIPHAGQELDNKHRLIVVLDGKGSMETDDECQPVKEGDVWVLLPGQRCSFYIESFRQLSLHVFAFDAYREQEGEDDETITLRRAIWPLAGRMACTAPSSMFTRCRAMEDVWQQADERSRFRAQAWFQELMYELAVHADSAPVEDSLETLEQTRLYLDNHYQESWTIEKLAAMAGLSPYYYMHLFKKTYGKSAMDYVNQLRINKAKQLMGEGRERVREIARQVGFSDEYYFSRKFKQQQGVAPTVYMKSRRHRVATYHTAITGQLLALQTIPGAAPLDPKWSAYYRQKYAIDIPVHLRDPFVAENWAVNREAIRDFSPDLIITSDYLDQTVKQELGHMANALFIPWKEKDWRVHLQMIGEYLGRDKEAEQWLLAYDKKSAAARETLRRAIGDDSLLMLYVNQSTLYVCGSQRTGSVLYSDLQLRPVAQVESLFAYEQITLDELCHYHADRLIVIVKKDQPSRDFWSELQKTEQWFSLKAVQNRHVYEVTPDPWLEYSAIGHERIMEESLRLFAQYHPN</sequence>
<dbReference type="InterPro" id="IPR037923">
    <property type="entry name" value="HTH-like"/>
</dbReference>
<dbReference type="SUPFAM" id="SSF53807">
    <property type="entry name" value="Helical backbone' metal receptor"/>
    <property type="match status" value="1"/>
</dbReference>
<dbReference type="AlphaFoldDB" id="A0A4Y3PBW3"/>
<dbReference type="SMART" id="SM00342">
    <property type="entry name" value="HTH_ARAC"/>
    <property type="match status" value="1"/>
</dbReference>
<feature type="domain" description="Fe/B12 periplasmic-binding" evidence="5">
    <location>
        <begin position="265"/>
        <end position="528"/>
    </location>
</feature>
<evidence type="ECO:0000256" key="3">
    <source>
        <dbReference type="ARBA" id="ARBA00023163"/>
    </source>
</evidence>
<dbReference type="GO" id="GO:0003700">
    <property type="term" value="F:DNA-binding transcription factor activity"/>
    <property type="evidence" value="ECO:0007669"/>
    <property type="project" value="InterPro"/>
</dbReference>
<dbReference type="PANTHER" id="PTHR43280">
    <property type="entry name" value="ARAC-FAMILY TRANSCRIPTIONAL REGULATOR"/>
    <property type="match status" value="1"/>
</dbReference>
<evidence type="ECO:0000256" key="2">
    <source>
        <dbReference type="ARBA" id="ARBA00023125"/>
    </source>
</evidence>
<dbReference type="PRINTS" id="PR00032">
    <property type="entry name" value="HTHARAC"/>
</dbReference>
<dbReference type="SUPFAM" id="SSF46689">
    <property type="entry name" value="Homeodomain-like"/>
    <property type="match status" value="2"/>
</dbReference>
<dbReference type="Proteomes" id="UP000316882">
    <property type="component" value="Unassembled WGS sequence"/>
</dbReference>
<dbReference type="Gene3D" id="1.10.10.60">
    <property type="entry name" value="Homeodomain-like"/>
    <property type="match status" value="2"/>
</dbReference>
<dbReference type="InterPro" id="IPR002491">
    <property type="entry name" value="ABC_transptr_periplasmic_BD"/>
</dbReference>
<dbReference type="Gene3D" id="3.40.50.1980">
    <property type="entry name" value="Nitrogenase molybdenum iron protein domain"/>
    <property type="match status" value="2"/>
</dbReference>